<gene>
    <name evidence="1" type="ORF">ARMGADRAFT_920886</name>
</gene>
<reference evidence="2" key="1">
    <citation type="journal article" date="2017" name="Nat. Ecol. Evol.">
        <title>Genome expansion and lineage-specific genetic innovations in the forest pathogenic fungi Armillaria.</title>
        <authorList>
            <person name="Sipos G."/>
            <person name="Prasanna A.N."/>
            <person name="Walter M.C."/>
            <person name="O'Connor E."/>
            <person name="Balint B."/>
            <person name="Krizsan K."/>
            <person name="Kiss B."/>
            <person name="Hess J."/>
            <person name="Varga T."/>
            <person name="Slot J."/>
            <person name="Riley R."/>
            <person name="Boka B."/>
            <person name="Rigling D."/>
            <person name="Barry K."/>
            <person name="Lee J."/>
            <person name="Mihaltcheva S."/>
            <person name="LaButti K."/>
            <person name="Lipzen A."/>
            <person name="Waldron R."/>
            <person name="Moloney N.M."/>
            <person name="Sperisen C."/>
            <person name="Kredics L."/>
            <person name="Vagvoelgyi C."/>
            <person name="Patrignani A."/>
            <person name="Fitzpatrick D."/>
            <person name="Nagy I."/>
            <person name="Doyle S."/>
            <person name="Anderson J.B."/>
            <person name="Grigoriev I.V."/>
            <person name="Gueldener U."/>
            <person name="Muensterkoetter M."/>
            <person name="Nagy L.G."/>
        </authorList>
    </citation>
    <scope>NUCLEOTIDE SEQUENCE [LARGE SCALE GENOMIC DNA]</scope>
    <source>
        <strain evidence="2">Ar21-2</strain>
    </source>
</reference>
<accession>A0A2H3E4Y5</accession>
<dbReference type="STRING" id="47427.A0A2H3E4Y5"/>
<dbReference type="AlphaFoldDB" id="A0A2H3E4Y5"/>
<dbReference type="OrthoDB" id="1046782at2759"/>
<dbReference type="InParanoid" id="A0A2H3E4Y5"/>
<dbReference type="Proteomes" id="UP000217790">
    <property type="component" value="Unassembled WGS sequence"/>
</dbReference>
<proteinExistence type="predicted"/>
<evidence type="ECO:0000313" key="2">
    <source>
        <dbReference type="Proteomes" id="UP000217790"/>
    </source>
</evidence>
<evidence type="ECO:0000313" key="1">
    <source>
        <dbReference type="EMBL" id="PBK98208.1"/>
    </source>
</evidence>
<dbReference type="OMA" id="HFREEAN"/>
<sequence>MAPKRYNIKIQGKIYWKLVAEYDNSLNDGIITHEQTLEKKASCTFSTFRQAIDSETKKAIQSGAVKAEAGASYVPVSASVSAEYDSLKEINDLMENTIRSQTEEKQVTKSTSQRTLLEIGPRSRLILYQQWFSAAGVDLESDVISTNPERGKESKIIDIDVVVEEQEFIKDVKVVYSDQASGKPDGRVQELSGWNDDMNAGFKGKCVSLVPVYTNDVREAAISFEVIIQDNPSGEGLSDIAKGDGGSFRYLVPYKNERNHKKIYELALGCYNESRSAEAIRSLGYEYSTYNINKGRGGYVLYLLWKSKFAYASV</sequence>
<keyword evidence="2" id="KW-1185">Reference proteome</keyword>
<name>A0A2H3E4Y5_ARMGA</name>
<dbReference type="EMBL" id="KZ293648">
    <property type="protein sequence ID" value="PBK98208.1"/>
    <property type="molecule type" value="Genomic_DNA"/>
</dbReference>
<organism evidence="1 2">
    <name type="scientific">Armillaria gallica</name>
    <name type="common">Bulbous honey fungus</name>
    <name type="synonym">Armillaria bulbosa</name>
    <dbReference type="NCBI Taxonomy" id="47427"/>
    <lineage>
        <taxon>Eukaryota</taxon>
        <taxon>Fungi</taxon>
        <taxon>Dikarya</taxon>
        <taxon>Basidiomycota</taxon>
        <taxon>Agaricomycotina</taxon>
        <taxon>Agaricomycetes</taxon>
        <taxon>Agaricomycetidae</taxon>
        <taxon>Agaricales</taxon>
        <taxon>Marasmiineae</taxon>
        <taxon>Physalacriaceae</taxon>
        <taxon>Armillaria</taxon>
    </lineage>
</organism>
<protein>
    <submittedName>
        <fullName evidence="1">Uncharacterized protein</fullName>
    </submittedName>
</protein>